<name>A0A4S3J876_9EURO</name>
<dbReference type="AlphaFoldDB" id="A0A4S3J876"/>
<dbReference type="VEuPathDB" id="FungiDB:EYZ11_009306"/>
<organism evidence="1 2">
    <name type="scientific">Aspergillus tanneri</name>
    <dbReference type="NCBI Taxonomy" id="1220188"/>
    <lineage>
        <taxon>Eukaryota</taxon>
        <taxon>Fungi</taxon>
        <taxon>Dikarya</taxon>
        <taxon>Ascomycota</taxon>
        <taxon>Pezizomycotina</taxon>
        <taxon>Eurotiomycetes</taxon>
        <taxon>Eurotiomycetidae</taxon>
        <taxon>Eurotiales</taxon>
        <taxon>Aspergillaceae</taxon>
        <taxon>Aspergillus</taxon>
        <taxon>Aspergillus subgen. Circumdati</taxon>
    </lineage>
</organism>
<dbReference type="EMBL" id="SOSA01000435">
    <property type="protein sequence ID" value="THC91226.1"/>
    <property type="molecule type" value="Genomic_DNA"/>
</dbReference>
<proteinExistence type="predicted"/>
<sequence length="30" mass="3364">MAMSRVYLASVIDVALLPEVRYRGTSRLPV</sequence>
<accession>A0A4S3J876</accession>
<comment type="caution">
    <text evidence="1">The sequence shown here is derived from an EMBL/GenBank/DDBJ whole genome shotgun (WGS) entry which is preliminary data.</text>
</comment>
<evidence type="ECO:0000313" key="1">
    <source>
        <dbReference type="EMBL" id="THC91226.1"/>
    </source>
</evidence>
<protein>
    <submittedName>
        <fullName evidence="1">Uncharacterized protein</fullName>
    </submittedName>
</protein>
<keyword evidence="2" id="KW-1185">Reference proteome</keyword>
<dbReference type="Proteomes" id="UP000308092">
    <property type="component" value="Unassembled WGS sequence"/>
</dbReference>
<evidence type="ECO:0000313" key="2">
    <source>
        <dbReference type="Proteomes" id="UP000308092"/>
    </source>
</evidence>
<reference evidence="1 2" key="1">
    <citation type="submission" date="2019-03" db="EMBL/GenBank/DDBJ databases">
        <title>The genome sequence of a newly discovered highly antifungal drug resistant Aspergillus species, Aspergillus tanneri NIH 1004.</title>
        <authorList>
            <person name="Mounaud S."/>
            <person name="Singh I."/>
            <person name="Joardar V."/>
            <person name="Pakala S."/>
            <person name="Pakala S."/>
            <person name="Venepally P."/>
            <person name="Hoover J."/>
            <person name="Nierman W."/>
            <person name="Chung J."/>
            <person name="Losada L."/>
        </authorList>
    </citation>
    <scope>NUCLEOTIDE SEQUENCE [LARGE SCALE GENOMIC DNA]</scope>
    <source>
        <strain evidence="1 2">NIH1004</strain>
    </source>
</reference>
<gene>
    <name evidence="1" type="ORF">EYZ11_009306</name>
</gene>